<keyword evidence="4 13" id="KW-0548">Nucleotidyltransferase</keyword>
<evidence type="ECO:0000259" key="18">
    <source>
        <dbReference type="Pfam" id="PF24055"/>
    </source>
</evidence>
<evidence type="ECO:0000259" key="19">
    <source>
        <dbReference type="Pfam" id="PF24065"/>
    </source>
</evidence>
<keyword evidence="6" id="KW-0227">DNA damage</keyword>
<dbReference type="FunFam" id="1.10.287.690:FF:000002">
    <property type="entry name" value="DNA polymerase zeta"/>
    <property type="match status" value="1"/>
</dbReference>
<dbReference type="InterPro" id="IPR056435">
    <property type="entry name" value="DPOD/Z_N"/>
</dbReference>
<organism evidence="20 21">
    <name type="scientific">Malassezia psittaci</name>
    <dbReference type="NCBI Taxonomy" id="1821823"/>
    <lineage>
        <taxon>Eukaryota</taxon>
        <taxon>Fungi</taxon>
        <taxon>Dikarya</taxon>
        <taxon>Basidiomycota</taxon>
        <taxon>Ustilaginomycotina</taxon>
        <taxon>Malasseziomycetes</taxon>
        <taxon>Malasseziales</taxon>
        <taxon>Malasseziaceae</taxon>
        <taxon>Malassezia</taxon>
    </lineage>
</organism>
<keyword evidence="21" id="KW-1185">Reference proteome</keyword>
<keyword evidence="9 13" id="KW-0408">Iron</keyword>
<keyword evidence="7 13" id="KW-0862">Zinc</keyword>
<evidence type="ECO:0000256" key="1">
    <source>
        <dbReference type="ARBA" id="ARBA00001966"/>
    </source>
</evidence>
<dbReference type="Gene3D" id="1.10.132.60">
    <property type="entry name" value="DNA polymerase family B, C-terminal domain"/>
    <property type="match status" value="1"/>
</dbReference>
<dbReference type="Pfam" id="PF24065">
    <property type="entry name" value="REV3_N"/>
    <property type="match status" value="1"/>
</dbReference>
<dbReference type="InterPro" id="IPR006172">
    <property type="entry name" value="DNA-dir_DNA_pol_B"/>
</dbReference>
<evidence type="ECO:0000256" key="2">
    <source>
        <dbReference type="ARBA" id="ARBA00005755"/>
    </source>
</evidence>
<dbReference type="PRINTS" id="PR00106">
    <property type="entry name" value="DNAPOLB"/>
</dbReference>
<dbReference type="InterPro" id="IPR036397">
    <property type="entry name" value="RNaseH_sf"/>
</dbReference>
<feature type="region of interest" description="Disordered" evidence="14">
    <location>
        <begin position="341"/>
        <end position="414"/>
    </location>
</feature>
<keyword evidence="13" id="KW-0235">DNA replication</keyword>
<dbReference type="GO" id="GO:0016035">
    <property type="term" value="C:zeta DNA polymerase complex"/>
    <property type="evidence" value="ECO:0007669"/>
    <property type="project" value="InterPro"/>
</dbReference>
<dbReference type="GO" id="GO:0008270">
    <property type="term" value="F:zinc ion binding"/>
    <property type="evidence" value="ECO:0007669"/>
    <property type="project" value="UniProtKB-KW"/>
</dbReference>
<dbReference type="SUPFAM" id="SSF56672">
    <property type="entry name" value="DNA/RNA polymerases"/>
    <property type="match status" value="1"/>
</dbReference>
<keyword evidence="5 13" id="KW-0479">Metal-binding</keyword>
<dbReference type="Pfam" id="PF00136">
    <property type="entry name" value="DNA_pol_B"/>
    <property type="match status" value="1"/>
</dbReference>
<dbReference type="PANTHER" id="PTHR45812">
    <property type="entry name" value="DNA POLYMERASE ZETA CATALYTIC SUBUNIT"/>
    <property type="match status" value="1"/>
</dbReference>
<dbReference type="InterPro" id="IPR056447">
    <property type="entry name" value="REV3_N"/>
</dbReference>
<dbReference type="Gene3D" id="3.30.420.10">
    <property type="entry name" value="Ribonuclease H-like superfamily/Ribonuclease H"/>
    <property type="match status" value="1"/>
</dbReference>
<comment type="subcellular location">
    <subcellularLocation>
        <location evidence="13">Nucleus</location>
    </subcellularLocation>
</comment>
<feature type="domain" description="DNA polymerase zeta catalytic subunit N-terminal" evidence="19">
    <location>
        <begin position="11"/>
        <end position="62"/>
    </location>
</feature>
<keyword evidence="11" id="KW-0234">DNA repair</keyword>
<evidence type="ECO:0000256" key="3">
    <source>
        <dbReference type="ARBA" id="ARBA00022679"/>
    </source>
</evidence>
<dbReference type="InterPro" id="IPR023211">
    <property type="entry name" value="DNA_pol_palm_dom_sf"/>
</dbReference>
<dbReference type="InterPro" id="IPR042087">
    <property type="entry name" value="DNA_pol_B_thumb"/>
</dbReference>
<dbReference type="InterPro" id="IPR017964">
    <property type="entry name" value="DNA-dir_DNA_pol_B_CS"/>
</dbReference>
<feature type="compositionally biased region" description="Pro residues" evidence="14">
    <location>
        <begin position="373"/>
        <end position="391"/>
    </location>
</feature>
<feature type="domain" description="DNA-directed DNA polymerase family B multifunctional" evidence="15">
    <location>
        <begin position="800"/>
        <end position="1245"/>
    </location>
</feature>
<evidence type="ECO:0000313" key="21">
    <source>
        <dbReference type="Proteomes" id="UP001214628"/>
    </source>
</evidence>
<dbReference type="InterPro" id="IPR006134">
    <property type="entry name" value="DNA-dir_DNA_pol_B_multi_dom"/>
</dbReference>
<keyword evidence="13" id="KW-0539">Nucleus</keyword>
<evidence type="ECO:0000256" key="7">
    <source>
        <dbReference type="ARBA" id="ARBA00022833"/>
    </source>
</evidence>
<dbReference type="CDD" id="cd05534">
    <property type="entry name" value="POLBc_zeta"/>
    <property type="match status" value="1"/>
</dbReference>
<dbReference type="GO" id="GO:0006260">
    <property type="term" value="P:DNA replication"/>
    <property type="evidence" value="ECO:0007669"/>
    <property type="project" value="UniProtKB-KW"/>
</dbReference>
<keyword evidence="13" id="KW-0238">DNA-binding</keyword>
<comment type="cofactor">
    <cofactor evidence="1 13">
        <name>[4Fe-4S] cluster</name>
        <dbReference type="ChEBI" id="CHEBI:49883"/>
    </cofactor>
</comment>
<keyword evidence="8 13" id="KW-0239">DNA-directed DNA polymerase</keyword>
<keyword evidence="13" id="KW-0863">Zinc-finger</keyword>
<dbReference type="GO" id="GO:0042276">
    <property type="term" value="P:error-prone translesion synthesis"/>
    <property type="evidence" value="ECO:0007669"/>
    <property type="project" value="TreeGrafter"/>
</dbReference>
<dbReference type="EMBL" id="CP118375">
    <property type="protein sequence ID" value="WFD41920.1"/>
    <property type="molecule type" value="Genomic_DNA"/>
</dbReference>
<dbReference type="PROSITE" id="PS00116">
    <property type="entry name" value="DNA_POLYMERASE_B"/>
    <property type="match status" value="1"/>
</dbReference>
<dbReference type="InterPro" id="IPR025687">
    <property type="entry name" value="Znf-C4pol"/>
</dbReference>
<keyword evidence="3 13" id="KW-0808">Transferase</keyword>
<reference evidence="20" key="1">
    <citation type="submission" date="2023-02" db="EMBL/GenBank/DDBJ databases">
        <title>Mating type loci evolution in Malassezia.</title>
        <authorList>
            <person name="Coelho M.A."/>
        </authorList>
    </citation>
    <scope>NUCLEOTIDE SEQUENCE</scope>
    <source>
        <strain evidence="20">CBS 14136</strain>
    </source>
</reference>
<dbReference type="InterPro" id="IPR043502">
    <property type="entry name" value="DNA/RNA_pol_sf"/>
</dbReference>
<dbReference type="InterPro" id="IPR030559">
    <property type="entry name" value="PolZ_Rev3"/>
</dbReference>
<feature type="domain" description="DNA polymerase delta/zeta catalytic subunit N-terminal" evidence="18">
    <location>
        <begin position="63"/>
        <end position="140"/>
    </location>
</feature>
<evidence type="ECO:0000256" key="11">
    <source>
        <dbReference type="ARBA" id="ARBA00023204"/>
    </source>
</evidence>
<dbReference type="Pfam" id="PF24055">
    <property type="entry name" value="POL3_N"/>
    <property type="match status" value="1"/>
</dbReference>
<evidence type="ECO:0000259" key="17">
    <source>
        <dbReference type="Pfam" id="PF14260"/>
    </source>
</evidence>
<comment type="similarity">
    <text evidence="2 13">Belongs to the DNA polymerase type-B family.</text>
</comment>
<dbReference type="EC" id="2.7.7.7" evidence="13"/>
<dbReference type="Gene3D" id="1.10.287.690">
    <property type="entry name" value="Helix hairpin bin"/>
    <property type="match status" value="1"/>
</dbReference>
<proteinExistence type="inferred from homology"/>
<evidence type="ECO:0000313" key="20">
    <source>
        <dbReference type="EMBL" id="WFD41920.1"/>
    </source>
</evidence>
<keyword evidence="10 13" id="KW-0411">Iron-sulfur</keyword>
<dbReference type="InterPro" id="IPR012337">
    <property type="entry name" value="RNaseH-like_sf"/>
</dbReference>
<dbReference type="GO" id="GO:0003887">
    <property type="term" value="F:DNA-directed DNA polymerase activity"/>
    <property type="evidence" value="ECO:0007669"/>
    <property type="project" value="UniProtKB-KW"/>
</dbReference>
<gene>
    <name evidence="20" type="primary">REV3</name>
    <name evidence="20" type="ORF">MPSI1_000557</name>
</gene>
<sequence>MHHGGEGAWRVYLTNFDYVLTPPGRFDRAESAFCPDGKLPLVPVLRTFGATPNGDRCCIHIHNVFPYCYVEYHGELVPNAVLPYIQKLGHALNTALAISMNQPTREMQLVVAIHLCKGIPFYGYVEEPHYYLKISYVDPGMRSRIAMLLESGKVLGTVFQPMEAHVQYHLQWMLDYNLSGCDYMVLDRVMLRCDSRIAKDTYATSEGDSQAHNILNRRWMREAHNSASASSEPLVPSLRGLYAHERSRREKLGLDSTPMPSSTISREDNSNNAWVAASRHADRLAERIDRDAETEVRDVPSMERYVLNAYDTPELFHPNGLDIVASPDQHGLSARMFDLDVHQSQRKSQAKSKTDSVDQSPVSTPSATQVVIPSPPHPLLPPPTYPPPNAPYIPDQGRRGASSPPRKRSKSAHRCLDYHTSNKKWWTFTIPAPTAQEVLGSFTHFGAPEVEYPPAQYSNEEDVPVHSREYANKVIAQSSRTIKHLPPFQHWPERKGEQIGPAKGIRWWQHAKPPPKLANVKAWLAQRPIGATPKAMPSSQVPLSSSSSAQTTEIDVGRQHMTTLALHAVIPTREDLVPDPRQDAILAIVYTLMQDADADATHAYTYDTGIVYVTQEPKLRLGLACTVHLVDSELALLDMLVDIVRTLDPEILTAYDLDRNSWAFVAERAQYNYSYDLLHELGRARRRAGGTTSVDRWTAARASTLRVQGRILVNIWRIMQSEVALTMYSLENVVSHVLNRRIPHYTHSTLTSWLHSQRPADKARALTYISRRVHLALELLDKSEMLYRTAEFARMYGIDFFSVLTRGSQFRVESVLLRITKLQSYIMPSPNREQVAQQNAAECIPLVLEPHSDFYRDPVLVLDFQSLYPSMMIAYNLCYTTCLGRLTPFQGTYKLGYTEHTAAPGALRRLSDHLDIMPNGILFVKKNVRESILARMLSEVLAARVMIKNAMRTPNVNKALARRYQAQQLSLKLLANVTYGYTGATASGRMPCVEIADSIVQCGRETLERAMAQIEGTAEWGARVLYGDTDSLFVSLPGKSKQDAFRIGNDIAQKITNANPEPVRLNFEKVYHPCVLVAKKRYVGYKWESPAQARPVLDVKGLEIIRRDGCLALQRMQEASIRLLFDTQDLSLVKRYCQRQWSKIYAGHVSPLHLIISKAIRLGSYIGTLPPGAALATRALMRDDQNVPHMNERIPYLIQYGLPSRKLADLAISPHQLLKHPQTRIHADYYVRRVIAPPIARIFNLIGVDVHAWIDEMPRMRSVSSARSVGSSNFASETCRLCGNPTTQDLCQDCVRNPEQALARATQELRVAERRQEAMHFQCTACADHGEVERPLCESIECPIAYARSKNDALVQENSDRVMTLNNLTRSVEDPWVW</sequence>
<evidence type="ECO:0000256" key="10">
    <source>
        <dbReference type="ARBA" id="ARBA00023014"/>
    </source>
</evidence>
<dbReference type="Pfam" id="PF03104">
    <property type="entry name" value="DNA_pol_B_exo1"/>
    <property type="match status" value="1"/>
</dbReference>
<evidence type="ECO:0000259" key="16">
    <source>
        <dbReference type="Pfam" id="PF03104"/>
    </source>
</evidence>
<dbReference type="SUPFAM" id="SSF53098">
    <property type="entry name" value="Ribonuclease H-like"/>
    <property type="match status" value="1"/>
</dbReference>
<protein>
    <recommendedName>
        <fullName evidence="13">DNA polymerase</fullName>
        <ecNumber evidence="13">2.7.7.7</ecNumber>
    </recommendedName>
</protein>
<name>A0AAF0F348_9BASI</name>
<dbReference type="GO" id="GO:0051539">
    <property type="term" value="F:4 iron, 4 sulfur cluster binding"/>
    <property type="evidence" value="ECO:0007669"/>
    <property type="project" value="UniProtKB-KW"/>
</dbReference>
<feature type="compositionally biased region" description="Polar residues" evidence="14">
    <location>
        <begin position="357"/>
        <end position="371"/>
    </location>
</feature>
<evidence type="ECO:0000256" key="8">
    <source>
        <dbReference type="ARBA" id="ARBA00022932"/>
    </source>
</evidence>
<evidence type="ECO:0000256" key="12">
    <source>
        <dbReference type="ARBA" id="ARBA00049244"/>
    </source>
</evidence>
<dbReference type="PANTHER" id="PTHR45812:SF1">
    <property type="entry name" value="DNA POLYMERASE ZETA CATALYTIC SUBUNIT"/>
    <property type="match status" value="1"/>
</dbReference>
<evidence type="ECO:0000256" key="9">
    <source>
        <dbReference type="ARBA" id="ARBA00023004"/>
    </source>
</evidence>
<evidence type="ECO:0000259" key="15">
    <source>
        <dbReference type="Pfam" id="PF00136"/>
    </source>
</evidence>
<dbReference type="CDD" id="cd05778">
    <property type="entry name" value="DNA_polB_zeta_exo"/>
    <property type="match status" value="1"/>
</dbReference>
<dbReference type="Proteomes" id="UP001214628">
    <property type="component" value="Chromosome 1"/>
</dbReference>
<keyword evidence="13" id="KW-0004">4Fe-4S</keyword>
<dbReference type="GO" id="GO:0000724">
    <property type="term" value="P:double-strand break repair via homologous recombination"/>
    <property type="evidence" value="ECO:0007669"/>
    <property type="project" value="TreeGrafter"/>
</dbReference>
<feature type="region of interest" description="Disordered" evidence="14">
    <location>
        <begin position="249"/>
        <end position="270"/>
    </location>
</feature>
<dbReference type="GO" id="GO:0000166">
    <property type="term" value="F:nucleotide binding"/>
    <property type="evidence" value="ECO:0007669"/>
    <property type="project" value="InterPro"/>
</dbReference>
<dbReference type="Gene3D" id="3.30.342.10">
    <property type="entry name" value="DNA Polymerase, chain B, domain 1"/>
    <property type="match status" value="1"/>
</dbReference>
<evidence type="ECO:0000256" key="13">
    <source>
        <dbReference type="RuleBase" id="RU000442"/>
    </source>
</evidence>
<feature type="domain" description="DNA-directed DNA polymerase family B exonuclease" evidence="16">
    <location>
        <begin position="574"/>
        <end position="733"/>
    </location>
</feature>
<dbReference type="SMART" id="SM00486">
    <property type="entry name" value="POLBc"/>
    <property type="match status" value="1"/>
</dbReference>
<evidence type="ECO:0000256" key="4">
    <source>
        <dbReference type="ARBA" id="ARBA00022695"/>
    </source>
</evidence>
<dbReference type="Pfam" id="PF14260">
    <property type="entry name" value="zf-C4pol"/>
    <property type="match status" value="1"/>
</dbReference>
<feature type="domain" description="C4-type zinc-finger of DNA polymerase delta" evidence="17">
    <location>
        <begin position="1279"/>
        <end position="1348"/>
    </location>
</feature>
<evidence type="ECO:0000256" key="14">
    <source>
        <dbReference type="SAM" id="MobiDB-lite"/>
    </source>
</evidence>
<accession>A0AAF0F348</accession>
<evidence type="ECO:0000256" key="5">
    <source>
        <dbReference type="ARBA" id="ARBA00022723"/>
    </source>
</evidence>
<dbReference type="GO" id="GO:0003677">
    <property type="term" value="F:DNA binding"/>
    <property type="evidence" value="ECO:0007669"/>
    <property type="project" value="UniProtKB-KW"/>
</dbReference>
<evidence type="ECO:0000256" key="6">
    <source>
        <dbReference type="ARBA" id="ARBA00022763"/>
    </source>
</evidence>
<comment type="catalytic activity">
    <reaction evidence="12 13">
        <text>DNA(n) + a 2'-deoxyribonucleoside 5'-triphosphate = DNA(n+1) + diphosphate</text>
        <dbReference type="Rhea" id="RHEA:22508"/>
        <dbReference type="Rhea" id="RHEA-COMP:17339"/>
        <dbReference type="Rhea" id="RHEA-COMP:17340"/>
        <dbReference type="ChEBI" id="CHEBI:33019"/>
        <dbReference type="ChEBI" id="CHEBI:61560"/>
        <dbReference type="ChEBI" id="CHEBI:173112"/>
        <dbReference type="EC" id="2.7.7.7"/>
    </reaction>
</comment>
<dbReference type="Gene3D" id="3.90.1600.10">
    <property type="entry name" value="Palm domain of DNA polymerase"/>
    <property type="match status" value="1"/>
</dbReference>
<dbReference type="GO" id="GO:0005634">
    <property type="term" value="C:nucleus"/>
    <property type="evidence" value="ECO:0007669"/>
    <property type="project" value="UniProtKB-SubCell"/>
</dbReference>
<dbReference type="InterPro" id="IPR006133">
    <property type="entry name" value="DNA-dir_DNA_pol_B_exonuc"/>
</dbReference>